<feature type="domain" description="DUF3444" evidence="1">
    <location>
        <begin position="31"/>
        <end position="114"/>
    </location>
</feature>
<dbReference type="AlphaFoldDB" id="V4LDU2"/>
<dbReference type="KEGG" id="eus:EUTSA_v10015620mg"/>
<name>V4LDU2_EUTSA</name>
<evidence type="ECO:0000313" key="2">
    <source>
        <dbReference type="EMBL" id="ESQ41879.1"/>
    </source>
</evidence>
<keyword evidence="3" id="KW-1185">Reference proteome</keyword>
<accession>V4LDU2</accession>
<evidence type="ECO:0000313" key="3">
    <source>
        <dbReference type="Proteomes" id="UP000030689"/>
    </source>
</evidence>
<dbReference type="Pfam" id="PF11926">
    <property type="entry name" value="DUF3444"/>
    <property type="match status" value="1"/>
</dbReference>
<dbReference type="EMBL" id="KI517464">
    <property type="protein sequence ID" value="ESQ41879.1"/>
    <property type="molecule type" value="Genomic_DNA"/>
</dbReference>
<evidence type="ECO:0000259" key="1">
    <source>
        <dbReference type="Pfam" id="PF11926"/>
    </source>
</evidence>
<proteinExistence type="predicted"/>
<dbReference type="Gramene" id="ESQ41879">
    <property type="protein sequence ID" value="ESQ41879"/>
    <property type="gene ID" value="EUTSA_v10015620mg"/>
</dbReference>
<dbReference type="PANTHER" id="PTHR45089">
    <property type="entry name" value="DNAJ HEAT SHOCK AMINO-TERMINAL DOMAIN PROTEIN-RELATED"/>
    <property type="match status" value="1"/>
</dbReference>
<dbReference type="PANTHER" id="PTHR45089:SF50">
    <property type="entry name" value="DNAJ HEAT SHOCK AMINO-TERMINAL DOMAIN PROTEIN-RELATED"/>
    <property type="match status" value="1"/>
</dbReference>
<dbReference type="Proteomes" id="UP000030689">
    <property type="component" value="Unassembled WGS sequence"/>
</dbReference>
<dbReference type="InterPro" id="IPR024593">
    <property type="entry name" value="DUF3444"/>
</dbReference>
<gene>
    <name evidence="2" type="ORF">EUTSA_v10015620mg</name>
</gene>
<dbReference type="STRING" id="72664.V4LDU2"/>
<protein>
    <recommendedName>
        <fullName evidence="1">DUF3444 domain-containing protein</fullName>
    </recommendedName>
</protein>
<sequence length="126" mass="14493">MDIPSPDSAVTFASNFESSRNSNPETIFAWKGKAFKVGQIWSYCSGLNDFPLYYGKIQKITATQVREQEPKYKLHVSRFMATRFPVDVLQWEDKKMPVGCGTFYARNALEIITPDDLSQQRAKRPY</sequence>
<organism evidence="2 3">
    <name type="scientific">Eutrema salsugineum</name>
    <name type="common">Saltwater cress</name>
    <name type="synonym">Sisymbrium salsugineum</name>
    <dbReference type="NCBI Taxonomy" id="72664"/>
    <lineage>
        <taxon>Eukaryota</taxon>
        <taxon>Viridiplantae</taxon>
        <taxon>Streptophyta</taxon>
        <taxon>Embryophyta</taxon>
        <taxon>Tracheophyta</taxon>
        <taxon>Spermatophyta</taxon>
        <taxon>Magnoliopsida</taxon>
        <taxon>eudicotyledons</taxon>
        <taxon>Gunneridae</taxon>
        <taxon>Pentapetalae</taxon>
        <taxon>rosids</taxon>
        <taxon>malvids</taxon>
        <taxon>Brassicales</taxon>
        <taxon>Brassicaceae</taxon>
        <taxon>Eutremeae</taxon>
        <taxon>Eutrema</taxon>
    </lineage>
</organism>
<reference evidence="2 3" key="1">
    <citation type="journal article" date="2013" name="Front. Plant Sci.">
        <title>The Reference Genome of the Halophytic Plant Eutrema salsugineum.</title>
        <authorList>
            <person name="Yang R."/>
            <person name="Jarvis D.E."/>
            <person name="Chen H."/>
            <person name="Beilstein M.A."/>
            <person name="Grimwood J."/>
            <person name="Jenkins J."/>
            <person name="Shu S."/>
            <person name="Prochnik S."/>
            <person name="Xin M."/>
            <person name="Ma C."/>
            <person name="Schmutz J."/>
            <person name="Wing R.A."/>
            <person name="Mitchell-Olds T."/>
            <person name="Schumaker K.S."/>
            <person name="Wang X."/>
        </authorList>
    </citation>
    <scope>NUCLEOTIDE SEQUENCE [LARGE SCALE GENOMIC DNA]</scope>
</reference>